<dbReference type="AlphaFoldDB" id="A0A371EF11"/>
<keyword evidence="1" id="KW-0472">Membrane</keyword>
<proteinExistence type="predicted"/>
<reference evidence="2" key="1">
    <citation type="submission" date="2018-05" db="EMBL/GenBank/DDBJ databases">
        <title>Draft genome of Mucuna pruriens seed.</title>
        <authorList>
            <person name="Nnadi N.E."/>
            <person name="Vos R."/>
            <person name="Hasami M.H."/>
            <person name="Devisetty U.K."/>
            <person name="Aguiy J.C."/>
        </authorList>
    </citation>
    <scope>NUCLEOTIDE SEQUENCE [LARGE SCALE GENOMIC DNA]</scope>
    <source>
        <strain evidence="2">JCA_2017</strain>
    </source>
</reference>
<evidence type="ECO:0000313" key="2">
    <source>
        <dbReference type="EMBL" id="RDX64632.1"/>
    </source>
</evidence>
<dbReference type="Proteomes" id="UP000257109">
    <property type="component" value="Unassembled WGS sequence"/>
</dbReference>
<gene>
    <name evidence="2" type="ORF">CR513_56794</name>
</gene>
<evidence type="ECO:0000256" key="1">
    <source>
        <dbReference type="SAM" id="Phobius"/>
    </source>
</evidence>
<sequence length="79" mass="8944">MTPTTTPAYHFGNMPGFPLVPNAIAIAIAIIICDQIKCVRDKQITKGIWHNTTWYLTNQHLSTTLKEKLAPSKFIYNKN</sequence>
<comment type="caution">
    <text evidence="2">The sequence shown here is derived from an EMBL/GenBank/DDBJ whole genome shotgun (WGS) entry which is preliminary data.</text>
</comment>
<name>A0A371EF11_MUCPR</name>
<feature type="non-terminal residue" evidence="2">
    <location>
        <position position="1"/>
    </location>
</feature>
<dbReference type="EMBL" id="QJKJ01014291">
    <property type="protein sequence ID" value="RDX64632.1"/>
    <property type="molecule type" value="Genomic_DNA"/>
</dbReference>
<accession>A0A371EF11</accession>
<feature type="transmembrane region" description="Helical" evidence="1">
    <location>
        <begin position="16"/>
        <end position="33"/>
    </location>
</feature>
<organism evidence="2 3">
    <name type="scientific">Mucuna pruriens</name>
    <name type="common">Velvet bean</name>
    <name type="synonym">Dolichos pruriens</name>
    <dbReference type="NCBI Taxonomy" id="157652"/>
    <lineage>
        <taxon>Eukaryota</taxon>
        <taxon>Viridiplantae</taxon>
        <taxon>Streptophyta</taxon>
        <taxon>Embryophyta</taxon>
        <taxon>Tracheophyta</taxon>
        <taxon>Spermatophyta</taxon>
        <taxon>Magnoliopsida</taxon>
        <taxon>eudicotyledons</taxon>
        <taxon>Gunneridae</taxon>
        <taxon>Pentapetalae</taxon>
        <taxon>rosids</taxon>
        <taxon>fabids</taxon>
        <taxon>Fabales</taxon>
        <taxon>Fabaceae</taxon>
        <taxon>Papilionoideae</taxon>
        <taxon>50 kb inversion clade</taxon>
        <taxon>NPAAA clade</taxon>
        <taxon>indigoferoid/millettioid clade</taxon>
        <taxon>Phaseoleae</taxon>
        <taxon>Mucuna</taxon>
    </lineage>
</organism>
<evidence type="ECO:0000313" key="3">
    <source>
        <dbReference type="Proteomes" id="UP000257109"/>
    </source>
</evidence>
<keyword evidence="1" id="KW-0812">Transmembrane</keyword>
<keyword evidence="3" id="KW-1185">Reference proteome</keyword>
<protein>
    <submittedName>
        <fullName evidence="2">Uncharacterized protein</fullName>
    </submittedName>
</protein>
<keyword evidence="1" id="KW-1133">Transmembrane helix</keyword>